<feature type="compositionally biased region" description="Gly residues" evidence="1">
    <location>
        <begin position="167"/>
        <end position="184"/>
    </location>
</feature>
<evidence type="ECO:0000313" key="3">
    <source>
        <dbReference type="EMBL" id="MCI3243649.1"/>
    </source>
</evidence>
<name>A0ABS9XNJ8_9ACTN</name>
<keyword evidence="2" id="KW-0732">Signal</keyword>
<feature type="signal peptide" evidence="2">
    <location>
        <begin position="1"/>
        <end position="36"/>
    </location>
</feature>
<feature type="chain" id="PRO_5045915797" description="LPXTG cell wall anchor domain-containing protein" evidence="2">
    <location>
        <begin position="37"/>
        <end position="226"/>
    </location>
</feature>
<dbReference type="Proteomes" id="UP001165270">
    <property type="component" value="Unassembled WGS sequence"/>
</dbReference>
<comment type="caution">
    <text evidence="3">The sequence shown here is derived from an EMBL/GenBank/DDBJ whole genome shotgun (WGS) entry which is preliminary data.</text>
</comment>
<gene>
    <name evidence="3" type="ORF">MQN93_28400</name>
</gene>
<evidence type="ECO:0000256" key="1">
    <source>
        <dbReference type="SAM" id="MobiDB-lite"/>
    </source>
</evidence>
<keyword evidence="4" id="KW-1185">Reference proteome</keyword>
<evidence type="ECO:0008006" key="5">
    <source>
        <dbReference type="Google" id="ProtNLM"/>
    </source>
</evidence>
<proteinExistence type="predicted"/>
<evidence type="ECO:0000313" key="4">
    <source>
        <dbReference type="Proteomes" id="UP001165270"/>
    </source>
</evidence>
<sequence length="226" mass="22797">MPTLMPPSAGVRLGAAALTVLTTAGASWLATSAAVAAPGDGADIRIHNERVPYGVSKDDPQVCRFYLDAANFGDVNSVSYTITAQPPLPTAATVSGTISLAGGAGHTDTLGLADGRYTLTWTFTPTPPPGATPVTPRTKVFTVDCHSRHDQGRGQQGPNRTIEDHGPGAGHEGGGPKGGVHAGGGGLVDTVQSYTPLSAAAGVGLVAVGGAVYVRTLLRRRSHGAS</sequence>
<dbReference type="EMBL" id="JALDAX010000012">
    <property type="protein sequence ID" value="MCI3243649.1"/>
    <property type="molecule type" value="Genomic_DNA"/>
</dbReference>
<evidence type="ECO:0000256" key="2">
    <source>
        <dbReference type="SAM" id="SignalP"/>
    </source>
</evidence>
<feature type="region of interest" description="Disordered" evidence="1">
    <location>
        <begin position="146"/>
        <end position="184"/>
    </location>
</feature>
<reference evidence="3" key="1">
    <citation type="submission" date="2022-03" db="EMBL/GenBank/DDBJ databases">
        <title>Streptomyces 7R015 and 7R016 isolated from Barleria lupulina in Thailand.</title>
        <authorList>
            <person name="Kanchanasin P."/>
            <person name="Phongsopitanun W."/>
            <person name="Tanasupawat S."/>
        </authorList>
    </citation>
    <scope>NUCLEOTIDE SEQUENCE</scope>
    <source>
        <strain evidence="3">7R016</strain>
    </source>
</reference>
<protein>
    <recommendedName>
        <fullName evidence="5">LPXTG cell wall anchor domain-containing protein</fullName>
    </recommendedName>
</protein>
<organism evidence="3 4">
    <name type="scientific">Streptomyces spinosisporus</name>
    <dbReference type="NCBI Taxonomy" id="2927582"/>
    <lineage>
        <taxon>Bacteria</taxon>
        <taxon>Bacillati</taxon>
        <taxon>Actinomycetota</taxon>
        <taxon>Actinomycetes</taxon>
        <taxon>Kitasatosporales</taxon>
        <taxon>Streptomycetaceae</taxon>
        <taxon>Streptomyces</taxon>
    </lineage>
</organism>
<accession>A0ABS9XNJ8</accession>
<dbReference type="RefSeq" id="WP_242711811.1">
    <property type="nucleotide sequence ID" value="NZ_JALDAX010000012.1"/>
</dbReference>